<dbReference type="InterPro" id="IPR052536">
    <property type="entry name" value="ABC-4_Integral_Memb_Prot"/>
</dbReference>
<keyword evidence="5 6" id="KW-0472">Membrane</keyword>
<evidence type="ECO:0000256" key="3">
    <source>
        <dbReference type="ARBA" id="ARBA00022692"/>
    </source>
</evidence>
<feature type="transmembrane region" description="Helical" evidence="6">
    <location>
        <begin position="232"/>
        <end position="257"/>
    </location>
</feature>
<evidence type="ECO:0000256" key="4">
    <source>
        <dbReference type="ARBA" id="ARBA00022989"/>
    </source>
</evidence>
<feature type="domain" description="ABC3 transporter permease C-terminal" evidence="7">
    <location>
        <begin position="60"/>
        <end position="178"/>
    </location>
</feature>
<organism evidence="8 9">
    <name type="scientific">Listeria floridensis FSL S10-1187</name>
    <dbReference type="NCBI Taxonomy" id="1265817"/>
    <lineage>
        <taxon>Bacteria</taxon>
        <taxon>Bacillati</taxon>
        <taxon>Bacillota</taxon>
        <taxon>Bacilli</taxon>
        <taxon>Bacillales</taxon>
        <taxon>Listeriaceae</taxon>
        <taxon>Listeria</taxon>
    </lineage>
</organism>
<feature type="transmembrane region" description="Helical" evidence="6">
    <location>
        <begin position="110"/>
        <end position="134"/>
    </location>
</feature>
<evidence type="ECO:0000256" key="1">
    <source>
        <dbReference type="ARBA" id="ARBA00004651"/>
    </source>
</evidence>
<evidence type="ECO:0000256" key="2">
    <source>
        <dbReference type="ARBA" id="ARBA00022475"/>
    </source>
</evidence>
<evidence type="ECO:0000256" key="6">
    <source>
        <dbReference type="SAM" id="Phobius"/>
    </source>
</evidence>
<dbReference type="InterPro" id="IPR003838">
    <property type="entry name" value="ABC3_permease_C"/>
</dbReference>
<dbReference type="Pfam" id="PF02687">
    <property type="entry name" value="FtsX"/>
    <property type="match status" value="1"/>
</dbReference>
<evidence type="ECO:0000313" key="9">
    <source>
        <dbReference type="Proteomes" id="UP000019249"/>
    </source>
</evidence>
<dbReference type="Proteomes" id="UP000019249">
    <property type="component" value="Unassembled WGS sequence"/>
</dbReference>
<feature type="transmembrane region" description="Helical" evidence="6">
    <location>
        <begin position="154"/>
        <end position="177"/>
    </location>
</feature>
<keyword evidence="4 6" id="KW-1133">Transmembrane helix</keyword>
<feature type="transmembrane region" description="Helical" evidence="6">
    <location>
        <begin position="198"/>
        <end position="220"/>
    </location>
</feature>
<dbReference type="PANTHER" id="PTHR46795:SF3">
    <property type="entry name" value="ABC TRANSPORTER PERMEASE"/>
    <property type="match status" value="1"/>
</dbReference>
<keyword evidence="9" id="KW-1185">Reference proteome</keyword>
<keyword evidence="2" id="KW-1003">Cell membrane</keyword>
<dbReference type="PANTHER" id="PTHR46795">
    <property type="entry name" value="ABC TRANSPORTER PERMEASE-RELATED-RELATED"/>
    <property type="match status" value="1"/>
</dbReference>
<comment type="subcellular location">
    <subcellularLocation>
        <location evidence="1">Cell membrane</location>
        <topology evidence="1">Multi-pass membrane protein</topology>
    </subcellularLocation>
</comment>
<keyword evidence="3 6" id="KW-0812">Transmembrane</keyword>
<accession>A0ABN0RI06</accession>
<evidence type="ECO:0000259" key="7">
    <source>
        <dbReference type="Pfam" id="PF02687"/>
    </source>
</evidence>
<name>A0ABN0RI06_9LIST</name>
<proteinExistence type="predicted"/>
<comment type="caution">
    <text evidence="8">The sequence shown here is derived from an EMBL/GenBank/DDBJ whole genome shotgun (WGS) entry which is preliminary data.</text>
</comment>
<sequence length="259" mass="29187">MTLFDIAKKNIKHNFIHYFLYFASMIFSIMIYYTFVVLSKDPAVIERIDRSDKLSVAFSAASVILLVFVAIFILYSNNFFTRKRKKEIGLYSLLGLRKAQIGRLLFYENFIMGIGALIIGIVLGTFLSKLFVAILLNMMDYEVVSTFAFSWEAVLSTGLVFLLITLFTSLLGFQIIYRNSLLDLFHSEAKREKSPRPSLILSIIALGFIGLGYFIALQPLTAKHSLWKSLGFGYTAVIILALTIIGTALFITFFLAVSA</sequence>
<feature type="transmembrane region" description="Helical" evidence="6">
    <location>
        <begin position="56"/>
        <end position="76"/>
    </location>
</feature>
<evidence type="ECO:0000313" key="8">
    <source>
        <dbReference type="EMBL" id="EUJ33502.1"/>
    </source>
</evidence>
<evidence type="ECO:0000256" key="5">
    <source>
        <dbReference type="ARBA" id="ARBA00023136"/>
    </source>
</evidence>
<feature type="transmembrane region" description="Helical" evidence="6">
    <location>
        <begin position="18"/>
        <end position="36"/>
    </location>
</feature>
<dbReference type="EMBL" id="AODF01000004">
    <property type="protein sequence ID" value="EUJ33502.1"/>
    <property type="molecule type" value="Genomic_DNA"/>
</dbReference>
<reference evidence="8 9" key="1">
    <citation type="journal article" date="2014" name="Int. J. Syst. Evol. Microbiol.">
        <title>Listeria floridensis sp. nov., Listeria aquatica sp. nov., Listeria cornellensis sp. nov., Listeria riparia sp. nov. and Listeria grandensis sp. nov., from agricultural and natural environments.</title>
        <authorList>
            <person name="den Bakker H.C."/>
            <person name="Warchocki S."/>
            <person name="Wright E.M."/>
            <person name="Allred A.F."/>
            <person name="Ahlstrom C."/>
            <person name="Manuel C.S."/>
            <person name="Stasiewicz M.J."/>
            <person name="Burrell A."/>
            <person name="Roof S."/>
            <person name="Strawn L."/>
            <person name="Fortes E.D."/>
            <person name="Nightingale K.K."/>
            <person name="Kephart D."/>
            <person name="Wiedmann M."/>
        </authorList>
    </citation>
    <scope>NUCLEOTIDE SEQUENCE [LARGE SCALE GENOMIC DNA]</scope>
    <source>
        <strain evidence="8 9">FSL S10-1187</strain>
    </source>
</reference>
<gene>
    <name evidence="8" type="ORF">MFLO_03128</name>
</gene>
<protein>
    <submittedName>
        <fullName evidence="8">Metabolite uptake ABC transporter, permease protein</fullName>
    </submittedName>
</protein>